<evidence type="ECO:0000313" key="3">
    <source>
        <dbReference type="EMBL" id="MBB6428862.1"/>
    </source>
</evidence>
<dbReference type="RefSeq" id="WP_184676384.1">
    <property type="nucleotide sequence ID" value="NZ_JACHGY010000001.1"/>
</dbReference>
<feature type="transmembrane region" description="Helical" evidence="2">
    <location>
        <begin position="35"/>
        <end position="54"/>
    </location>
</feature>
<proteinExistence type="predicted"/>
<feature type="transmembrane region" description="Helical" evidence="2">
    <location>
        <begin position="137"/>
        <end position="156"/>
    </location>
</feature>
<keyword evidence="1" id="KW-0175">Coiled coil</keyword>
<evidence type="ECO:0000313" key="4">
    <source>
        <dbReference type="Proteomes" id="UP000541810"/>
    </source>
</evidence>
<reference evidence="3 4" key="1">
    <citation type="submission" date="2020-08" db="EMBL/GenBank/DDBJ databases">
        <title>Genomic Encyclopedia of Type Strains, Phase IV (KMG-IV): sequencing the most valuable type-strain genomes for metagenomic binning, comparative biology and taxonomic classification.</title>
        <authorList>
            <person name="Goeker M."/>
        </authorList>
    </citation>
    <scope>NUCLEOTIDE SEQUENCE [LARGE SCALE GENOMIC DNA]</scope>
    <source>
        <strain evidence="3 4">DSM 103725</strain>
    </source>
</reference>
<keyword evidence="2" id="KW-0812">Transmembrane</keyword>
<evidence type="ECO:0000256" key="1">
    <source>
        <dbReference type="SAM" id="Coils"/>
    </source>
</evidence>
<protein>
    <submittedName>
        <fullName evidence="3">Uncharacterized protein</fullName>
    </submittedName>
</protein>
<keyword evidence="2" id="KW-0472">Membrane</keyword>
<sequence>MHKPYRCHCVDWEFDDSLSGQLALWPSTKTVTRSLKGSAILMVFVGIIVLAFGFPPGCRTVSSEHRKLAQMEQQLEQAQRHAKRVATGATANEPGSVGSQVAQQARATAECLGREVEQQRTRAENARPTLGPVGDTLYWFAVSGLTLLAVAVPFIARRERIALDLDADGHTLRVKRRGQVLPSRTFDTRHYVGLAVVVQRIITRGEHGRTYDHGWRWSVVMVSPDPGTPWLELAIDEDTILPQPFTKLTTRVRKGLRYFEQATHLPTAPPVKIDVGESWSGLLRSFETRVEQGTEPAISDSPYTPL</sequence>
<feature type="coiled-coil region" evidence="1">
    <location>
        <begin position="61"/>
        <end position="122"/>
    </location>
</feature>
<keyword evidence="2" id="KW-1133">Transmembrane helix</keyword>
<gene>
    <name evidence="3" type="ORF">HNQ40_000668</name>
</gene>
<keyword evidence="4" id="KW-1185">Reference proteome</keyword>
<dbReference type="EMBL" id="JACHGY010000001">
    <property type="protein sequence ID" value="MBB6428862.1"/>
    <property type="molecule type" value="Genomic_DNA"/>
</dbReference>
<name>A0A7X0H3Z2_9BACT</name>
<dbReference type="AlphaFoldDB" id="A0A7X0H3Z2"/>
<comment type="caution">
    <text evidence="3">The sequence shown here is derived from an EMBL/GenBank/DDBJ whole genome shotgun (WGS) entry which is preliminary data.</text>
</comment>
<dbReference type="Proteomes" id="UP000541810">
    <property type="component" value="Unassembled WGS sequence"/>
</dbReference>
<accession>A0A7X0H3Z2</accession>
<organism evidence="3 4">
    <name type="scientific">Algisphaera agarilytica</name>
    <dbReference type="NCBI Taxonomy" id="1385975"/>
    <lineage>
        <taxon>Bacteria</taxon>
        <taxon>Pseudomonadati</taxon>
        <taxon>Planctomycetota</taxon>
        <taxon>Phycisphaerae</taxon>
        <taxon>Phycisphaerales</taxon>
        <taxon>Phycisphaeraceae</taxon>
        <taxon>Algisphaera</taxon>
    </lineage>
</organism>
<evidence type="ECO:0000256" key="2">
    <source>
        <dbReference type="SAM" id="Phobius"/>
    </source>
</evidence>